<organism evidence="9 10">
    <name type="scientific">Candidula unifasciata</name>
    <dbReference type="NCBI Taxonomy" id="100452"/>
    <lineage>
        <taxon>Eukaryota</taxon>
        <taxon>Metazoa</taxon>
        <taxon>Spiralia</taxon>
        <taxon>Lophotrochozoa</taxon>
        <taxon>Mollusca</taxon>
        <taxon>Gastropoda</taxon>
        <taxon>Heterobranchia</taxon>
        <taxon>Euthyneura</taxon>
        <taxon>Panpulmonata</taxon>
        <taxon>Eupulmonata</taxon>
        <taxon>Stylommatophora</taxon>
        <taxon>Helicina</taxon>
        <taxon>Helicoidea</taxon>
        <taxon>Geomitridae</taxon>
        <taxon>Candidula</taxon>
    </lineage>
</organism>
<name>A0A8S4A1P0_9EUPU</name>
<dbReference type="EMBL" id="CAJHNH020005334">
    <property type="protein sequence ID" value="CAG5132391.1"/>
    <property type="molecule type" value="Genomic_DNA"/>
</dbReference>
<dbReference type="InterPro" id="IPR009565">
    <property type="entry name" value="FAM174-like"/>
</dbReference>
<evidence type="ECO:0000256" key="4">
    <source>
        <dbReference type="ARBA" id="ARBA00022729"/>
    </source>
</evidence>
<evidence type="ECO:0000313" key="9">
    <source>
        <dbReference type="EMBL" id="CAG5132391.1"/>
    </source>
</evidence>
<evidence type="ECO:0000313" key="10">
    <source>
        <dbReference type="Proteomes" id="UP000678393"/>
    </source>
</evidence>
<keyword evidence="10" id="KW-1185">Reference proteome</keyword>
<comment type="subcellular location">
    <subcellularLocation>
        <location evidence="1">Membrane</location>
        <topology evidence="1">Single-pass type I membrane protein</topology>
    </subcellularLocation>
</comment>
<sequence length="197" mass="22075">MCTAGILNLYKLTNSPAVLLVVYFCVIYCTSVVVVSAREVKTQQKTQEAVAIPNNSIGRNEAKNNEPVKEVKLTVVSGKVDQKLNCSDPKSENKTECSMSSDTEGANAYVRQIINQMSQNRGMLMRTLYVTLSITGLVVAYFVIKSVWLRRKRTKSSMYGVLPVRGDRRDMEMKPLGDGDDDDDDDYTVFEVNGRKR</sequence>
<evidence type="ECO:0000256" key="3">
    <source>
        <dbReference type="ARBA" id="ARBA00022692"/>
    </source>
</evidence>
<protein>
    <submittedName>
        <fullName evidence="9">Uncharacterized protein</fullName>
    </submittedName>
</protein>
<evidence type="ECO:0000256" key="5">
    <source>
        <dbReference type="ARBA" id="ARBA00022989"/>
    </source>
</evidence>
<dbReference type="Proteomes" id="UP000678393">
    <property type="component" value="Unassembled WGS sequence"/>
</dbReference>
<feature type="transmembrane region" description="Helical" evidence="8">
    <location>
        <begin position="17"/>
        <end position="37"/>
    </location>
</feature>
<dbReference type="PANTHER" id="PTHR28607">
    <property type="entry name" value="EXPRESSED PROTEIN"/>
    <property type="match status" value="1"/>
</dbReference>
<keyword evidence="4" id="KW-0732">Signal</keyword>
<evidence type="ECO:0000256" key="8">
    <source>
        <dbReference type="SAM" id="Phobius"/>
    </source>
</evidence>
<feature type="transmembrane region" description="Helical" evidence="8">
    <location>
        <begin position="127"/>
        <end position="148"/>
    </location>
</feature>
<evidence type="ECO:0000256" key="1">
    <source>
        <dbReference type="ARBA" id="ARBA00004479"/>
    </source>
</evidence>
<dbReference type="Pfam" id="PF06679">
    <property type="entry name" value="DUF1180"/>
    <property type="match status" value="1"/>
</dbReference>
<keyword evidence="7" id="KW-0325">Glycoprotein</keyword>
<evidence type="ECO:0000256" key="6">
    <source>
        <dbReference type="ARBA" id="ARBA00023136"/>
    </source>
</evidence>
<gene>
    <name evidence="9" type="ORF">CUNI_LOCUS17949</name>
</gene>
<evidence type="ECO:0000256" key="2">
    <source>
        <dbReference type="ARBA" id="ARBA00006986"/>
    </source>
</evidence>
<evidence type="ECO:0000256" key="7">
    <source>
        <dbReference type="ARBA" id="ARBA00023180"/>
    </source>
</evidence>
<reference evidence="9" key="1">
    <citation type="submission" date="2021-04" db="EMBL/GenBank/DDBJ databases">
        <authorList>
            <consortium name="Molecular Ecology Group"/>
        </authorList>
    </citation>
    <scope>NUCLEOTIDE SEQUENCE</scope>
</reference>
<comment type="caution">
    <text evidence="9">The sequence shown here is derived from an EMBL/GenBank/DDBJ whole genome shotgun (WGS) entry which is preliminary data.</text>
</comment>
<dbReference type="GO" id="GO:0016020">
    <property type="term" value="C:membrane"/>
    <property type="evidence" value="ECO:0007669"/>
    <property type="project" value="UniProtKB-SubCell"/>
</dbReference>
<keyword evidence="5 8" id="KW-1133">Transmembrane helix</keyword>
<keyword evidence="3 8" id="KW-0812">Transmembrane</keyword>
<dbReference type="PANTHER" id="PTHR28607:SF4">
    <property type="entry name" value="TRANSMEMBRANE PROTEIN"/>
    <property type="match status" value="1"/>
</dbReference>
<accession>A0A8S4A1P0</accession>
<dbReference type="AlphaFoldDB" id="A0A8S4A1P0"/>
<proteinExistence type="inferred from homology"/>
<comment type="similarity">
    <text evidence="2">Belongs to the FAM174 family.</text>
</comment>
<keyword evidence="6 8" id="KW-0472">Membrane</keyword>
<dbReference type="OrthoDB" id="5917722at2759"/>